<dbReference type="Gene3D" id="2.120.10.30">
    <property type="entry name" value="TolB, C-terminal domain"/>
    <property type="match status" value="1"/>
</dbReference>
<dbReference type="EMBL" id="QNZL01000241">
    <property type="protein sequence ID" value="RTZ77779.1"/>
    <property type="molecule type" value="Genomic_DNA"/>
</dbReference>
<dbReference type="InterPro" id="IPR001258">
    <property type="entry name" value="NHL_repeat"/>
</dbReference>
<accession>A0A432G2H8</accession>
<dbReference type="InterPro" id="IPR011042">
    <property type="entry name" value="6-blade_b-propeller_TolB-like"/>
</dbReference>
<dbReference type="Pfam" id="PF17170">
    <property type="entry name" value="DUF5128"/>
    <property type="match status" value="1"/>
</dbReference>
<protein>
    <recommendedName>
        <fullName evidence="5">6-bladed beta-propeller</fullName>
    </recommendedName>
</protein>
<dbReference type="GO" id="GO:0008270">
    <property type="term" value="F:zinc ion binding"/>
    <property type="evidence" value="ECO:0007669"/>
    <property type="project" value="UniProtKB-KW"/>
</dbReference>
<dbReference type="PROSITE" id="PS51125">
    <property type="entry name" value="NHL"/>
    <property type="match status" value="2"/>
</dbReference>
<evidence type="ECO:0000256" key="2">
    <source>
        <dbReference type="PROSITE-ProRule" id="PRU00504"/>
    </source>
</evidence>
<evidence type="ECO:0008006" key="5">
    <source>
        <dbReference type="Google" id="ProtNLM"/>
    </source>
</evidence>
<proteinExistence type="predicted"/>
<sequence length="74" mass="8373">MGQVFVADFYNHRIQVFTDEGDFLVEFGSQGSAPGEFERPTDMTVDSKGNIYVVDFGNNRIQKFAPFTSQTKNE</sequence>
<reference evidence="3 4" key="1">
    <citation type="submission" date="2018-06" db="EMBL/GenBank/DDBJ databases">
        <title>Combined omics and stable isotope probing to characterize newly discovered Mariana Back-Arc vent microbial communities.</title>
        <authorList>
            <person name="Trembath-Reichert E."/>
            <person name="Huber J.A."/>
        </authorList>
    </citation>
    <scope>NUCLEOTIDE SEQUENCE [LARGE SCALE GENOMIC DNA]</scope>
    <source>
        <strain evidence="3">MAG 63_1</strain>
    </source>
</reference>
<gene>
    <name evidence="3" type="ORF">DSY97_09075</name>
</gene>
<name>A0A432G2H8_9DELT</name>
<feature type="repeat" description="NHL" evidence="2">
    <location>
        <begin position="1"/>
        <end position="20"/>
    </location>
</feature>
<feature type="repeat" description="NHL" evidence="2">
    <location>
        <begin position="27"/>
        <end position="67"/>
    </location>
</feature>
<dbReference type="InterPro" id="IPR050952">
    <property type="entry name" value="TRIM-NHL_E3_ligases"/>
</dbReference>
<dbReference type="Proteomes" id="UP000286801">
    <property type="component" value="Unassembled WGS sequence"/>
</dbReference>
<dbReference type="SUPFAM" id="SSF63829">
    <property type="entry name" value="Calcium-dependent phosphotriesterase"/>
    <property type="match status" value="1"/>
</dbReference>
<dbReference type="PANTHER" id="PTHR24104:SF25">
    <property type="entry name" value="PROTEIN LIN-41"/>
    <property type="match status" value="1"/>
</dbReference>
<organism evidence="3 4">
    <name type="scientific">SAR324 cluster bacterium</name>
    <dbReference type="NCBI Taxonomy" id="2024889"/>
    <lineage>
        <taxon>Bacteria</taxon>
        <taxon>Deltaproteobacteria</taxon>
        <taxon>SAR324 cluster</taxon>
    </lineage>
</organism>
<dbReference type="AlphaFoldDB" id="A0A432G2H8"/>
<dbReference type="PANTHER" id="PTHR24104">
    <property type="entry name" value="E3 UBIQUITIN-PROTEIN LIGASE NHLRC1-RELATED"/>
    <property type="match status" value="1"/>
</dbReference>
<comment type="caution">
    <text evidence="3">The sequence shown here is derived from an EMBL/GenBank/DDBJ whole genome shotgun (WGS) entry which is preliminary data.</text>
</comment>
<evidence type="ECO:0000256" key="1">
    <source>
        <dbReference type="ARBA" id="ARBA00022737"/>
    </source>
</evidence>
<keyword evidence="1" id="KW-0677">Repeat</keyword>
<evidence type="ECO:0000313" key="4">
    <source>
        <dbReference type="Proteomes" id="UP000286801"/>
    </source>
</evidence>
<dbReference type="CDD" id="cd05819">
    <property type="entry name" value="NHL"/>
    <property type="match status" value="1"/>
</dbReference>
<evidence type="ECO:0000313" key="3">
    <source>
        <dbReference type="EMBL" id="RTZ77779.1"/>
    </source>
</evidence>